<evidence type="ECO:0000259" key="3">
    <source>
        <dbReference type="PROSITE" id="PS51724"/>
    </source>
</evidence>
<dbReference type="Gene3D" id="3.30.70.1070">
    <property type="entry name" value="Sporulation related repeat"/>
    <property type="match status" value="1"/>
</dbReference>
<feature type="chain" id="PRO_5047466025" description="SPOR domain-containing protein" evidence="2">
    <location>
        <begin position="20"/>
        <end position="174"/>
    </location>
</feature>
<dbReference type="Proteomes" id="UP000189431">
    <property type="component" value="Unassembled WGS sequence"/>
</dbReference>
<keyword evidence="2" id="KW-0732">Signal</keyword>
<feature type="domain" description="SPOR" evidence="3">
    <location>
        <begin position="80"/>
        <end position="158"/>
    </location>
</feature>
<organism evidence="4 5">
    <name type="scientific">Salinivibrio costicola subsp. alcaliphilus</name>
    <dbReference type="NCBI Taxonomy" id="272773"/>
    <lineage>
        <taxon>Bacteria</taxon>
        <taxon>Pseudomonadati</taxon>
        <taxon>Pseudomonadota</taxon>
        <taxon>Gammaproteobacteria</taxon>
        <taxon>Vibrionales</taxon>
        <taxon>Vibrionaceae</taxon>
        <taxon>Salinivibrio</taxon>
    </lineage>
</organism>
<dbReference type="Pfam" id="PF05036">
    <property type="entry name" value="SPOR"/>
    <property type="match status" value="1"/>
</dbReference>
<evidence type="ECO:0000256" key="2">
    <source>
        <dbReference type="SAM" id="SignalP"/>
    </source>
</evidence>
<dbReference type="PROSITE" id="PS51257">
    <property type="entry name" value="PROKAR_LIPOPROTEIN"/>
    <property type="match status" value="1"/>
</dbReference>
<sequence>MKKLGLLAVALLLSGCSGGGVTTEIYSQTIESTDTRETVKTSAPQPKERSASKKRSVSKEQSAWKEEASPAPKKQTVKASSQGPGYTIQIVALSHDRGFTDYVKRLPSNEPLWSNKKMVDGLPWYTLLYGEYSSRDAAKRAIKALPQTIQQYGPFVRDIADIKRSSTPEMTRVN</sequence>
<dbReference type="InterPro" id="IPR007730">
    <property type="entry name" value="SPOR-like_dom"/>
</dbReference>
<gene>
    <name evidence="4" type="ORF">BZJ21_04275</name>
</gene>
<dbReference type="RefSeq" id="WP_077669196.1">
    <property type="nucleotide sequence ID" value="NZ_MUFR01000008.1"/>
</dbReference>
<proteinExistence type="predicted"/>
<reference evidence="5" key="1">
    <citation type="submission" date="2017-01" db="EMBL/GenBank/DDBJ databases">
        <title>Draft genome of the species Salinivibrio costicola subsp. alcaliphilus.</title>
        <authorList>
            <person name="Lopez-Hermoso C."/>
            <person name="De La Haba R."/>
            <person name="Sanchez-Porro C."/>
            <person name="Ventosa A."/>
        </authorList>
    </citation>
    <scope>NUCLEOTIDE SEQUENCE [LARGE SCALE GENOMIC DNA]</scope>
    <source>
        <strain evidence="5">CBH448</strain>
    </source>
</reference>
<dbReference type="EMBL" id="MUFR01000008">
    <property type="protein sequence ID" value="OOF34725.1"/>
    <property type="molecule type" value="Genomic_DNA"/>
</dbReference>
<comment type="caution">
    <text evidence="4">The sequence shown here is derived from an EMBL/GenBank/DDBJ whole genome shotgun (WGS) entry which is preliminary data.</text>
</comment>
<dbReference type="InterPro" id="IPR036680">
    <property type="entry name" value="SPOR-like_sf"/>
</dbReference>
<keyword evidence="5" id="KW-1185">Reference proteome</keyword>
<dbReference type="PROSITE" id="PS51724">
    <property type="entry name" value="SPOR"/>
    <property type="match status" value="1"/>
</dbReference>
<protein>
    <recommendedName>
        <fullName evidence="3">SPOR domain-containing protein</fullName>
    </recommendedName>
</protein>
<evidence type="ECO:0000313" key="4">
    <source>
        <dbReference type="EMBL" id="OOF34725.1"/>
    </source>
</evidence>
<evidence type="ECO:0000313" key="5">
    <source>
        <dbReference type="Proteomes" id="UP000189431"/>
    </source>
</evidence>
<name>A0ABX3KSK3_SALCS</name>
<feature type="signal peptide" evidence="2">
    <location>
        <begin position="1"/>
        <end position="19"/>
    </location>
</feature>
<evidence type="ECO:0000256" key="1">
    <source>
        <dbReference type="SAM" id="MobiDB-lite"/>
    </source>
</evidence>
<accession>A0ABX3KSK3</accession>
<feature type="region of interest" description="Disordered" evidence="1">
    <location>
        <begin position="31"/>
        <end position="82"/>
    </location>
</feature>